<dbReference type="InterPro" id="IPR036388">
    <property type="entry name" value="WH-like_DNA-bd_sf"/>
</dbReference>
<proteinExistence type="predicted"/>
<comment type="caution">
    <text evidence="1">The sequence shown here is derived from an EMBL/GenBank/DDBJ whole genome shotgun (WGS) entry which is preliminary data.</text>
</comment>
<evidence type="ECO:0000313" key="2">
    <source>
        <dbReference type="Proteomes" id="UP000759273"/>
    </source>
</evidence>
<gene>
    <name evidence="1" type="ORF">KHY36_10050</name>
</gene>
<sequence length="179" mass="20976">MHDIPLNDTQRIFADKNHNLVYKFLHEKNLPASEYYDIVIFGYLRAVQRYLTDPNLAGYSFATVAWRAMEGEVVNTHRTDKRRFRVIRFVRPRQSYTGHLTRHSTPTVTDEEALRESEVALLLHALAKRVTPQQMEIIRLRTKGYQTNEIAQMQNTSLYHVNTLLDNARFIVVELCRDA</sequence>
<name>A0A943HL62_9FIRM</name>
<dbReference type="InterPro" id="IPR014284">
    <property type="entry name" value="RNA_pol_sigma-70_dom"/>
</dbReference>
<protein>
    <submittedName>
        <fullName evidence="1">Sigma-70 family RNA polymerase sigma factor</fullName>
    </submittedName>
</protein>
<reference evidence="1" key="1">
    <citation type="submission" date="2021-02" db="EMBL/GenBank/DDBJ databases">
        <title>Infant gut strain persistence is associated with maternal origin, phylogeny, and functional potential including surface adhesion and iron acquisition.</title>
        <authorList>
            <person name="Lou Y.C."/>
        </authorList>
    </citation>
    <scope>NUCLEOTIDE SEQUENCE</scope>
    <source>
        <strain evidence="1">L3_101_000M1_dasL3_101_000M1_concoct_87</strain>
    </source>
</reference>
<dbReference type="NCBIfam" id="TIGR02937">
    <property type="entry name" value="sigma70-ECF"/>
    <property type="match status" value="1"/>
</dbReference>
<dbReference type="GO" id="GO:0003700">
    <property type="term" value="F:DNA-binding transcription factor activity"/>
    <property type="evidence" value="ECO:0007669"/>
    <property type="project" value="InterPro"/>
</dbReference>
<dbReference type="InterPro" id="IPR013324">
    <property type="entry name" value="RNA_pol_sigma_r3/r4-like"/>
</dbReference>
<dbReference type="EMBL" id="JAGZGG010000024">
    <property type="protein sequence ID" value="MBS5332855.1"/>
    <property type="molecule type" value="Genomic_DNA"/>
</dbReference>
<dbReference type="GO" id="GO:0006352">
    <property type="term" value="P:DNA-templated transcription initiation"/>
    <property type="evidence" value="ECO:0007669"/>
    <property type="project" value="InterPro"/>
</dbReference>
<dbReference type="SUPFAM" id="SSF88659">
    <property type="entry name" value="Sigma3 and sigma4 domains of RNA polymerase sigma factors"/>
    <property type="match status" value="1"/>
</dbReference>
<accession>A0A943HL62</accession>
<dbReference type="AlphaFoldDB" id="A0A943HL62"/>
<evidence type="ECO:0000313" key="1">
    <source>
        <dbReference type="EMBL" id="MBS5332855.1"/>
    </source>
</evidence>
<dbReference type="Proteomes" id="UP000759273">
    <property type="component" value="Unassembled WGS sequence"/>
</dbReference>
<organism evidence="1 2">
    <name type="scientific">Subdoligranulum variabile</name>
    <dbReference type="NCBI Taxonomy" id="214851"/>
    <lineage>
        <taxon>Bacteria</taxon>
        <taxon>Bacillati</taxon>
        <taxon>Bacillota</taxon>
        <taxon>Clostridia</taxon>
        <taxon>Eubacteriales</taxon>
        <taxon>Oscillospiraceae</taxon>
        <taxon>Subdoligranulum</taxon>
    </lineage>
</organism>
<dbReference type="Gene3D" id="1.10.10.10">
    <property type="entry name" value="Winged helix-like DNA-binding domain superfamily/Winged helix DNA-binding domain"/>
    <property type="match status" value="1"/>
</dbReference>